<evidence type="ECO:0000313" key="3">
    <source>
        <dbReference type="Proteomes" id="UP000183994"/>
    </source>
</evidence>
<evidence type="ECO:0000256" key="1">
    <source>
        <dbReference type="SAM" id="Phobius"/>
    </source>
</evidence>
<organism evidence="2 3">
    <name type="scientific">Desulfatibacillum alkenivorans DSM 16219</name>
    <dbReference type="NCBI Taxonomy" id="1121393"/>
    <lineage>
        <taxon>Bacteria</taxon>
        <taxon>Pseudomonadati</taxon>
        <taxon>Thermodesulfobacteriota</taxon>
        <taxon>Desulfobacteria</taxon>
        <taxon>Desulfobacterales</taxon>
        <taxon>Desulfatibacillaceae</taxon>
        <taxon>Desulfatibacillum</taxon>
    </lineage>
</organism>
<reference evidence="3" key="1">
    <citation type="submission" date="2016-11" db="EMBL/GenBank/DDBJ databases">
        <authorList>
            <person name="Varghese N."/>
            <person name="Submissions S."/>
        </authorList>
    </citation>
    <scope>NUCLEOTIDE SEQUENCE [LARGE SCALE GENOMIC DNA]</scope>
    <source>
        <strain evidence="3">DSM 16219</strain>
    </source>
</reference>
<feature type="transmembrane region" description="Helical" evidence="1">
    <location>
        <begin position="88"/>
        <end position="107"/>
    </location>
</feature>
<feature type="transmembrane region" description="Helical" evidence="1">
    <location>
        <begin position="143"/>
        <end position="160"/>
    </location>
</feature>
<keyword evidence="1" id="KW-0472">Membrane</keyword>
<feature type="transmembrane region" description="Helical" evidence="1">
    <location>
        <begin position="206"/>
        <end position="224"/>
    </location>
</feature>
<feature type="transmembrane region" description="Helical" evidence="1">
    <location>
        <begin position="21"/>
        <end position="43"/>
    </location>
</feature>
<feature type="transmembrane region" description="Helical" evidence="1">
    <location>
        <begin position="262"/>
        <end position="281"/>
    </location>
</feature>
<keyword evidence="3" id="KW-1185">Reference proteome</keyword>
<dbReference type="AlphaFoldDB" id="A0A1M6MB87"/>
<accession>A0A1M6MB87</accession>
<dbReference type="RefSeq" id="WP_073475876.1">
    <property type="nucleotide sequence ID" value="NZ_FQZU01000012.1"/>
</dbReference>
<dbReference type="EMBL" id="FQZU01000012">
    <property type="protein sequence ID" value="SHJ80684.1"/>
    <property type="molecule type" value="Genomic_DNA"/>
</dbReference>
<feature type="transmembrane region" description="Helical" evidence="1">
    <location>
        <begin position="293"/>
        <end position="316"/>
    </location>
</feature>
<protein>
    <submittedName>
        <fullName evidence="2">Uncharacterized protein</fullName>
    </submittedName>
</protein>
<keyword evidence="1" id="KW-0812">Transmembrane</keyword>
<feature type="transmembrane region" description="Helical" evidence="1">
    <location>
        <begin position="167"/>
        <end position="186"/>
    </location>
</feature>
<dbReference type="Proteomes" id="UP000183994">
    <property type="component" value="Unassembled WGS sequence"/>
</dbReference>
<evidence type="ECO:0000313" key="2">
    <source>
        <dbReference type="EMBL" id="SHJ80684.1"/>
    </source>
</evidence>
<dbReference type="OrthoDB" id="9879921at2"/>
<proteinExistence type="predicted"/>
<feature type="transmembrane region" description="Helical" evidence="1">
    <location>
        <begin position="236"/>
        <end position="256"/>
    </location>
</feature>
<gene>
    <name evidence="2" type="ORF">SAMN02745216_02303</name>
</gene>
<keyword evidence="1" id="KW-1133">Transmembrane helix</keyword>
<feature type="transmembrane region" description="Helical" evidence="1">
    <location>
        <begin position="63"/>
        <end position="81"/>
    </location>
</feature>
<dbReference type="STRING" id="1121393.SAMN02745216_02303"/>
<name>A0A1M6MB87_9BACT</name>
<sequence length="337" mass="36863">METANKLERFRCVMGPGDHKAFFIIALAAPVYFVLFSLLRSYVETALMGNYPMFSYYRGLHHVLWNATAALVLIMTLQAFTRTEPRKLMGMLFGVTFMTLPLLHSLASGAPLELTYLQGGVKSILRDIATCCLYNPKNRPLSLEMLLLTAGIGLLCWMITGSRLKGLGAFFASYLTGTLTAVHWIGLSSRPEALIKVHTELSIHPFQAVVYSTGAMGAALYAAYKQGLFQQDSQAWKRSFGGGAAAWVLCSATVFAAGWRQFLFDSIAAGLPLFLSAAIILRLQQEGWKSRTTIVSIGLLTLLLFFQVLVMGPMYLGVQESLTGPGAVQWIIAPVTG</sequence>